<dbReference type="PANTHER" id="PTHR43470">
    <property type="entry name" value="PHOSPHATE TRANSPORT SYSTEM PERMEASE PROTEIN PSTA-RELATED"/>
    <property type="match status" value="1"/>
</dbReference>
<feature type="transmembrane region" description="Helical" evidence="5">
    <location>
        <begin position="273"/>
        <end position="295"/>
    </location>
</feature>
<name>A0A943I4C8_9FIRM</name>
<dbReference type="InterPro" id="IPR000515">
    <property type="entry name" value="MetI-like"/>
</dbReference>
<dbReference type="Pfam" id="PF00528">
    <property type="entry name" value="BPD_transp_1"/>
    <property type="match status" value="1"/>
</dbReference>
<evidence type="ECO:0000256" key="1">
    <source>
        <dbReference type="ARBA" id="ARBA00004141"/>
    </source>
</evidence>
<proteinExistence type="inferred from homology"/>
<protein>
    <submittedName>
        <fullName evidence="7">Phosphate ABC transporter permease PstA</fullName>
    </submittedName>
</protein>
<organism evidence="7 8">
    <name type="scientific">Acidaminococcus intestini</name>
    <dbReference type="NCBI Taxonomy" id="187327"/>
    <lineage>
        <taxon>Bacteria</taxon>
        <taxon>Bacillati</taxon>
        <taxon>Bacillota</taxon>
        <taxon>Negativicutes</taxon>
        <taxon>Acidaminococcales</taxon>
        <taxon>Acidaminococcaceae</taxon>
        <taxon>Acidaminococcus</taxon>
    </lineage>
</organism>
<evidence type="ECO:0000256" key="4">
    <source>
        <dbReference type="ARBA" id="ARBA00023136"/>
    </source>
</evidence>
<sequence>MIKETFSLPCHDAPSKKEGLKRIKRKRKISSIMTGIFYAGAFGAALLLIVFVGFVIGQGILAVSSDILDSLSDIFFNTLYLVVMALFFSALWGIPAGIFLAEYAGHGKVTQWVRMAIETLASLPSIVVGLFGYLVFIVMTGSQWNLMAGALSVSIITLPMLASVTEDALEGLPPYYKLGSLGLGASRIQTLVHVQLPACFPRIMTGLILAAGRGFGEAAALMFTAGMSTDIDWFNWNLLSRSCPLNPFRPGETLALHIWALRTEALDPNAAEIAGVTSAILMLVVVIFNGAARYISWRMEKKMGGI</sequence>
<dbReference type="InterPro" id="IPR035906">
    <property type="entry name" value="MetI-like_sf"/>
</dbReference>
<evidence type="ECO:0000256" key="3">
    <source>
        <dbReference type="ARBA" id="ARBA00022989"/>
    </source>
</evidence>
<feature type="transmembrane region" description="Helical" evidence="5">
    <location>
        <begin position="120"/>
        <end position="139"/>
    </location>
</feature>
<dbReference type="Gene3D" id="1.10.3720.10">
    <property type="entry name" value="MetI-like"/>
    <property type="match status" value="1"/>
</dbReference>
<evidence type="ECO:0000313" key="8">
    <source>
        <dbReference type="Proteomes" id="UP000754226"/>
    </source>
</evidence>
<dbReference type="Proteomes" id="UP000754226">
    <property type="component" value="Unassembled WGS sequence"/>
</dbReference>
<comment type="similarity">
    <text evidence="5">Belongs to the binding-protein-dependent transport system permease family.</text>
</comment>
<dbReference type="GO" id="GO:0005886">
    <property type="term" value="C:plasma membrane"/>
    <property type="evidence" value="ECO:0007669"/>
    <property type="project" value="UniProtKB-SubCell"/>
</dbReference>
<comment type="subcellular location">
    <subcellularLocation>
        <location evidence="5">Cell membrane</location>
        <topology evidence="5">Multi-pass membrane protein</topology>
    </subcellularLocation>
    <subcellularLocation>
        <location evidence="1">Membrane</location>
        <topology evidence="1">Multi-pass membrane protein</topology>
    </subcellularLocation>
</comment>
<evidence type="ECO:0000256" key="5">
    <source>
        <dbReference type="RuleBase" id="RU363032"/>
    </source>
</evidence>
<accession>A0A943I4C8</accession>
<feature type="transmembrane region" description="Helical" evidence="5">
    <location>
        <begin position="36"/>
        <end position="62"/>
    </location>
</feature>
<keyword evidence="2 5" id="KW-0812">Transmembrane</keyword>
<reference evidence="7" key="1">
    <citation type="submission" date="2021-02" db="EMBL/GenBank/DDBJ databases">
        <title>Infant gut strain persistence is associated with maternal origin, phylogeny, and functional potential including surface adhesion and iron acquisition.</title>
        <authorList>
            <person name="Lou Y.C."/>
        </authorList>
    </citation>
    <scope>NUCLEOTIDE SEQUENCE</scope>
    <source>
        <strain evidence="7">L3_106_000M1_dasL3_106_000M1_concoct_15</strain>
    </source>
</reference>
<feature type="transmembrane region" description="Helical" evidence="5">
    <location>
        <begin position="74"/>
        <end position="100"/>
    </location>
</feature>
<gene>
    <name evidence="7" type="ORF">KHX13_05500</name>
</gene>
<comment type="caution">
    <text evidence="7">The sequence shown here is derived from an EMBL/GenBank/DDBJ whole genome shotgun (WGS) entry which is preliminary data.</text>
</comment>
<dbReference type="PROSITE" id="PS50928">
    <property type="entry name" value="ABC_TM1"/>
    <property type="match status" value="1"/>
</dbReference>
<evidence type="ECO:0000256" key="2">
    <source>
        <dbReference type="ARBA" id="ARBA00022692"/>
    </source>
</evidence>
<evidence type="ECO:0000259" key="6">
    <source>
        <dbReference type="PROSITE" id="PS50928"/>
    </source>
</evidence>
<keyword evidence="4 5" id="KW-0472">Membrane</keyword>
<keyword evidence="3 5" id="KW-1133">Transmembrane helix</keyword>
<dbReference type="EMBL" id="JAGZCZ010000005">
    <property type="protein sequence ID" value="MBS5519772.1"/>
    <property type="molecule type" value="Genomic_DNA"/>
</dbReference>
<evidence type="ECO:0000313" key="7">
    <source>
        <dbReference type="EMBL" id="MBS5519772.1"/>
    </source>
</evidence>
<dbReference type="CDD" id="cd06261">
    <property type="entry name" value="TM_PBP2"/>
    <property type="match status" value="1"/>
</dbReference>
<dbReference type="AlphaFoldDB" id="A0A943I4C8"/>
<dbReference type="SUPFAM" id="SSF161098">
    <property type="entry name" value="MetI-like"/>
    <property type="match status" value="1"/>
</dbReference>
<dbReference type="GO" id="GO:0055085">
    <property type="term" value="P:transmembrane transport"/>
    <property type="evidence" value="ECO:0007669"/>
    <property type="project" value="InterPro"/>
</dbReference>
<dbReference type="PANTHER" id="PTHR43470:SF4">
    <property type="entry name" value="ABC TRANSPORTER PERMEASE PROTEIN YQGI-RELATED"/>
    <property type="match status" value="1"/>
</dbReference>
<keyword evidence="5" id="KW-0813">Transport</keyword>
<feature type="domain" description="ABC transmembrane type-1" evidence="6">
    <location>
        <begin position="75"/>
        <end position="292"/>
    </location>
</feature>